<evidence type="ECO:0000313" key="13">
    <source>
        <dbReference type="EMBL" id="RII98769.1"/>
    </source>
</evidence>
<dbReference type="GO" id="GO:0005524">
    <property type="term" value="F:ATP binding"/>
    <property type="evidence" value="ECO:0007669"/>
    <property type="project" value="UniProtKB-KW"/>
</dbReference>
<evidence type="ECO:0000256" key="1">
    <source>
        <dbReference type="ARBA" id="ARBA00000085"/>
    </source>
</evidence>
<dbReference type="Pfam" id="PF02518">
    <property type="entry name" value="HATPase_c"/>
    <property type="match status" value="1"/>
</dbReference>
<keyword evidence="9" id="KW-0902">Two-component regulatory system</keyword>
<dbReference type="AlphaFoldDB" id="A0A399NZ96"/>
<dbReference type="SUPFAM" id="SSF47384">
    <property type="entry name" value="Homodimeric domain of signal transducing histidine kinase"/>
    <property type="match status" value="1"/>
</dbReference>
<dbReference type="RefSeq" id="WP_043587480.1">
    <property type="nucleotide sequence ID" value="NZ_QWEC01000010.1"/>
</dbReference>
<dbReference type="PANTHER" id="PTHR42878">
    <property type="entry name" value="TWO-COMPONENT HISTIDINE KINASE"/>
    <property type="match status" value="1"/>
</dbReference>
<dbReference type="SMART" id="SM00387">
    <property type="entry name" value="HATPase_c"/>
    <property type="match status" value="1"/>
</dbReference>
<evidence type="ECO:0000256" key="2">
    <source>
        <dbReference type="ARBA" id="ARBA00004236"/>
    </source>
</evidence>
<evidence type="ECO:0000256" key="4">
    <source>
        <dbReference type="ARBA" id="ARBA00022553"/>
    </source>
</evidence>
<dbReference type="PRINTS" id="PR00344">
    <property type="entry name" value="BCTRLSENSOR"/>
</dbReference>
<keyword evidence="11" id="KW-0472">Membrane</keyword>
<dbReference type="CDD" id="cd00075">
    <property type="entry name" value="HATPase"/>
    <property type="match status" value="1"/>
</dbReference>
<proteinExistence type="predicted"/>
<dbReference type="GO" id="GO:0030295">
    <property type="term" value="F:protein kinase activator activity"/>
    <property type="evidence" value="ECO:0007669"/>
    <property type="project" value="TreeGrafter"/>
</dbReference>
<dbReference type="Gene3D" id="1.10.287.130">
    <property type="match status" value="1"/>
</dbReference>
<keyword evidence="5" id="KW-0808">Transferase</keyword>
<dbReference type="GO" id="GO:0000156">
    <property type="term" value="F:phosphorelay response regulator activity"/>
    <property type="evidence" value="ECO:0007669"/>
    <property type="project" value="TreeGrafter"/>
</dbReference>
<evidence type="ECO:0000256" key="6">
    <source>
        <dbReference type="ARBA" id="ARBA00022741"/>
    </source>
</evidence>
<dbReference type="Pfam" id="PF00512">
    <property type="entry name" value="HisKA"/>
    <property type="match status" value="1"/>
</dbReference>
<dbReference type="InterPro" id="IPR050351">
    <property type="entry name" value="BphY/WalK/GraS-like"/>
</dbReference>
<keyword evidence="11" id="KW-1133">Transmembrane helix</keyword>
<dbReference type="GO" id="GO:0000155">
    <property type="term" value="F:phosphorelay sensor kinase activity"/>
    <property type="evidence" value="ECO:0007669"/>
    <property type="project" value="InterPro"/>
</dbReference>
<dbReference type="SUPFAM" id="SSF55874">
    <property type="entry name" value="ATPase domain of HSP90 chaperone/DNA topoisomerase II/histidine kinase"/>
    <property type="match status" value="1"/>
</dbReference>
<feature type="transmembrane region" description="Helical" evidence="11">
    <location>
        <begin position="25"/>
        <end position="45"/>
    </location>
</feature>
<keyword evidence="6" id="KW-0547">Nucleotide-binding</keyword>
<feature type="transmembrane region" description="Helical" evidence="11">
    <location>
        <begin position="123"/>
        <end position="139"/>
    </location>
</feature>
<evidence type="ECO:0000256" key="3">
    <source>
        <dbReference type="ARBA" id="ARBA00012438"/>
    </source>
</evidence>
<gene>
    <name evidence="13" type="ORF">DZF96_01615</name>
</gene>
<feature type="transmembrane region" description="Helical" evidence="11">
    <location>
        <begin position="154"/>
        <end position="174"/>
    </location>
</feature>
<comment type="subcellular location">
    <subcellularLocation>
        <location evidence="2">Cell membrane</location>
    </subcellularLocation>
</comment>
<evidence type="ECO:0000313" key="14">
    <source>
        <dbReference type="Proteomes" id="UP000266298"/>
    </source>
</evidence>
<evidence type="ECO:0000256" key="7">
    <source>
        <dbReference type="ARBA" id="ARBA00022777"/>
    </source>
</evidence>
<dbReference type="FunFam" id="3.30.565.10:FF:000006">
    <property type="entry name" value="Sensor histidine kinase WalK"/>
    <property type="match status" value="1"/>
</dbReference>
<evidence type="ECO:0000256" key="5">
    <source>
        <dbReference type="ARBA" id="ARBA00022679"/>
    </source>
</evidence>
<dbReference type="InterPro" id="IPR005467">
    <property type="entry name" value="His_kinase_dom"/>
</dbReference>
<keyword evidence="8" id="KW-0067">ATP-binding</keyword>
<dbReference type="EMBL" id="QWEC01000010">
    <property type="protein sequence ID" value="RII98769.1"/>
    <property type="molecule type" value="Genomic_DNA"/>
</dbReference>
<reference evidence="13 14" key="1">
    <citation type="submission" date="2018-08" db="EMBL/GenBank/DDBJ databases">
        <title>Genome Sequence of Clavibacter michiganensis Subspecies type strains, and the Atypical Peach-Colored Strains Isolated from Tomato.</title>
        <authorList>
            <person name="Osdaghi E."/>
            <person name="Portier P."/>
            <person name="Briand M."/>
            <person name="Jacques M.-A."/>
        </authorList>
    </citation>
    <scope>NUCLEOTIDE SEQUENCE [LARGE SCALE GENOMIC DNA]</scope>
    <source>
        <strain evidence="13 14">CFBP 7493</strain>
    </source>
</reference>
<dbReference type="InterPro" id="IPR003661">
    <property type="entry name" value="HisK_dim/P_dom"/>
</dbReference>
<feature type="transmembrane region" description="Helical" evidence="11">
    <location>
        <begin position="51"/>
        <end position="69"/>
    </location>
</feature>
<accession>A0A399NZ96</accession>
<evidence type="ECO:0000256" key="8">
    <source>
        <dbReference type="ARBA" id="ARBA00022840"/>
    </source>
</evidence>
<keyword evidence="11" id="KW-0812">Transmembrane</keyword>
<evidence type="ECO:0000256" key="10">
    <source>
        <dbReference type="ARBA" id="ARBA00039401"/>
    </source>
</evidence>
<dbReference type="PANTHER" id="PTHR42878:SF7">
    <property type="entry name" value="SENSOR HISTIDINE KINASE GLRK"/>
    <property type="match status" value="1"/>
</dbReference>
<feature type="domain" description="Histidine kinase" evidence="12">
    <location>
        <begin position="330"/>
        <end position="543"/>
    </location>
</feature>
<organism evidence="13 14">
    <name type="scientific">Clavibacter michiganensis</name>
    <dbReference type="NCBI Taxonomy" id="28447"/>
    <lineage>
        <taxon>Bacteria</taxon>
        <taxon>Bacillati</taxon>
        <taxon>Actinomycetota</taxon>
        <taxon>Actinomycetes</taxon>
        <taxon>Micrococcales</taxon>
        <taxon>Microbacteriaceae</taxon>
        <taxon>Clavibacter</taxon>
    </lineage>
</organism>
<dbReference type="EC" id="2.7.13.3" evidence="3"/>
<dbReference type="CDD" id="cd00082">
    <property type="entry name" value="HisKA"/>
    <property type="match status" value="1"/>
</dbReference>
<dbReference type="InterPro" id="IPR004358">
    <property type="entry name" value="Sig_transdc_His_kin-like_C"/>
</dbReference>
<dbReference type="GO" id="GO:0005886">
    <property type="term" value="C:plasma membrane"/>
    <property type="evidence" value="ECO:0007669"/>
    <property type="project" value="UniProtKB-SubCell"/>
</dbReference>
<protein>
    <recommendedName>
        <fullName evidence="10">Sensor-like histidine kinase SenX3</fullName>
        <ecNumber evidence="3">2.7.13.3</ecNumber>
    </recommendedName>
</protein>
<dbReference type="InterPro" id="IPR036890">
    <property type="entry name" value="HATPase_C_sf"/>
</dbReference>
<keyword evidence="4" id="KW-0597">Phosphoprotein</keyword>
<evidence type="ECO:0000256" key="11">
    <source>
        <dbReference type="SAM" id="Phobius"/>
    </source>
</evidence>
<dbReference type="Proteomes" id="UP000266298">
    <property type="component" value="Unassembled WGS sequence"/>
</dbReference>
<feature type="transmembrane region" description="Helical" evidence="11">
    <location>
        <begin position="98"/>
        <end position="116"/>
    </location>
</feature>
<comment type="caution">
    <text evidence="13">The sequence shown here is derived from an EMBL/GenBank/DDBJ whole genome shotgun (WGS) entry which is preliminary data.</text>
</comment>
<dbReference type="Gene3D" id="3.30.565.10">
    <property type="entry name" value="Histidine kinase-like ATPase, C-terminal domain"/>
    <property type="match status" value="1"/>
</dbReference>
<keyword evidence="7 13" id="KW-0418">Kinase</keyword>
<dbReference type="PROSITE" id="PS50109">
    <property type="entry name" value="HIS_KIN"/>
    <property type="match status" value="1"/>
</dbReference>
<evidence type="ECO:0000256" key="9">
    <source>
        <dbReference type="ARBA" id="ARBA00023012"/>
    </source>
</evidence>
<dbReference type="InterPro" id="IPR003594">
    <property type="entry name" value="HATPase_dom"/>
</dbReference>
<sequence length="552" mass="57719">MIPSALVARSSADARRRRGSTRAQIPFLLSCAVVAVVVALVEPAIERDPWYAAGIGMVVVGSVLAVVVAASRIPSAVLIAVPALDLLAVAFIRDATSAWLPAAALLVIFPLLWLVFGFPSGGVPVAVAGALTITVFPVLRDGSLPTTADGRADLVAGLLLTALLVAAAAQAAAIQRRDQRELAEATAAQARLLAESREQTATIRDVADAVDVGIVFFDADDRPVIRNAAVRTLLDIAGYDHETGMATSVYGSDRVTPVAREGRVLMEAVYADKVHGPVYWVGEPGNQRALVLSVRPIGRRPGQLTGTVLGAYDVTDLAQAVQVRDEFLATVSHELRTPLTSIVGYLDLLDELHDPAELGIQEEVAVIQRNVAQLSSIIGSLLEGADHAPALRRGPVDLTALVDAVVRPAAARAGERGLVLEARLEPGIALDGDADRLTQVVEALVANALLFTPSGRIDVAVVTEGDDAVISVVDTGVGLSEEDQQHVFDRFFRAQSARDGAVPGIGLGLSIAERTVTAHGGRVRIASRLGHGTRVVVTLPRGGDASGAYPSS</sequence>
<name>A0A399NZ96_9MICO</name>
<dbReference type="SMART" id="SM00388">
    <property type="entry name" value="HisKA"/>
    <property type="match status" value="1"/>
</dbReference>
<dbReference type="GO" id="GO:0007234">
    <property type="term" value="P:osmosensory signaling via phosphorelay pathway"/>
    <property type="evidence" value="ECO:0007669"/>
    <property type="project" value="TreeGrafter"/>
</dbReference>
<dbReference type="Gene3D" id="3.30.450.20">
    <property type="entry name" value="PAS domain"/>
    <property type="match status" value="1"/>
</dbReference>
<comment type="catalytic activity">
    <reaction evidence="1">
        <text>ATP + protein L-histidine = ADP + protein N-phospho-L-histidine.</text>
        <dbReference type="EC" id="2.7.13.3"/>
    </reaction>
</comment>
<dbReference type="InterPro" id="IPR036097">
    <property type="entry name" value="HisK_dim/P_sf"/>
</dbReference>
<evidence type="ECO:0000259" key="12">
    <source>
        <dbReference type="PROSITE" id="PS50109"/>
    </source>
</evidence>